<dbReference type="GO" id="GO:0005737">
    <property type="term" value="C:cytoplasm"/>
    <property type="evidence" value="ECO:0007669"/>
    <property type="project" value="UniProtKB-SubCell"/>
</dbReference>
<proteinExistence type="inferred from homology"/>
<evidence type="ECO:0000313" key="12">
    <source>
        <dbReference type="EMBL" id="SEI99182.1"/>
    </source>
</evidence>
<evidence type="ECO:0000259" key="10">
    <source>
        <dbReference type="Pfam" id="PF00251"/>
    </source>
</evidence>
<evidence type="ECO:0000256" key="1">
    <source>
        <dbReference type="ARBA" id="ARBA00004914"/>
    </source>
</evidence>
<name>A0A1H6VFT7_9LACT</name>
<dbReference type="SMART" id="SM00640">
    <property type="entry name" value="Glyco_32"/>
    <property type="match status" value="1"/>
</dbReference>
<dbReference type="SUPFAM" id="SSF75005">
    <property type="entry name" value="Arabinanase/levansucrase/invertase"/>
    <property type="match status" value="1"/>
</dbReference>
<feature type="domain" description="Glycosyl hydrolase family 32 C-terminal" evidence="11">
    <location>
        <begin position="376"/>
        <end position="477"/>
    </location>
</feature>
<comment type="pathway">
    <text evidence="1 9">Glycan biosynthesis; sucrose metabolism.</text>
</comment>
<feature type="domain" description="Glycosyl hydrolase family 32 N-terminal" evidence="10">
    <location>
        <begin position="33"/>
        <end position="345"/>
    </location>
</feature>
<dbReference type="EMBL" id="FNYW01000044">
    <property type="protein sequence ID" value="SEI99182.1"/>
    <property type="molecule type" value="Genomic_DNA"/>
</dbReference>
<reference evidence="13" key="1">
    <citation type="submission" date="2016-10" db="EMBL/GenBank/DDBJ databases">
        <authorList>
            <person name="Varghese N."/>
            <person name="Submissions S."/>
        </authorList>
    </citation>
    <scope>NUCLEOTIDE SEQUENCE [LARGE SCALE GENOMIC DNA]</scope>
    <source>
        <strain evidence="13">DSM 25751</strain>
    </source>
</reference>
<dbReference type="InterPro" id="IPR006232">
    <property type="entry name" value="Suc6P_hydrolase"/>
</dbReference>
<evidence type="ECO:0000256" key="8">
    <source>
        <dbReference type="RuleBase" id="RU362110"/>
    </source>
</evidence>
<evidence type="ECO:0000256" key="2">
    <source>
        <dbReference type="ARBA" id="ARBA00009902"/>
    </source>
</evidence>
<dbReference type="NCBIfam" id="TIGR01322">
    <property type="entry name" value="scrB_fam"/>
    <property type="match status" value="1"/>
</dbReference>
<keyword evidence="6 8" id="KW-0326">Glycosidase</keyword>
<evidence type="ECO:0000313" key="13">
    <source>
        <dbReference type="Proteomes" id="UP000198564"/>
    </source>
</evidence>
<dbReference type="PANTHER" id="PTHR43101">
    <property type="entry name" value="BETA-FRUCTOSIDASE"/>
    <property type="match status" value="1"/>
</dbReference>
<evidence type="ECO:0000259" key="11">
    <source>
        <dbReference type="Pfam" id="PF08244"/>
    </source>
</evidence>
<dbReference type="UniPathway" id="UPA00238"/>
<dbReference type="InterPro" id="IPR018053">
    <property type="entry name" value="Glyco_hydro_32_AS"/>
</dbReference>
<organism evidence="12 13">
    <name type="scientific">Alkalibacterium gilvum</name>
    <dbReference type="NCBI Taxonomy" id="1130080"/>
    <lineage>
        <taxon>Bacteria</taxon>
        <taxon>Bacillati</taxon>
        <taxon>Bacillota</taxon>
        <taxon>Bacilli</taxon>
        <taxon>Lactobacillales</taxon>
        <taxon>Carnobacteriaceae</taxon>
        <taxon>Alkalibacterium</taxon>
    </lineage>
</organism>
<dbReference type="Gene3D" id="2.115.10.20">
    <property type="entry name" value="Glycosyl hydrolase domain, family 43"/>
    <property type="match status" value="1"/>
</dbReference>
<keyword evidence="5 8" id="KW-0378">Hydrolase</keyword>
<dbReference type="RefSeq" id="WP_091636338.1">
    <property type="nucleotide sequence ID" value="NZ_FNYW01000044.1"/>
</dbReference>
<comment type="catalytic activity">
    <reaction evidence="8">
        <text>Hydrolysis of terminal non-reducing beta-D-fructofuranoside residues in beta-D-fructofuranosides.</text>
        <dbReference type="EC" id="3.2.1.26"/>
    </reaction>
</comment>
<dbReference type="GO" id="GO:0004564">
    <property type="term" value="F:beta-fructofuranosidase activity"/>
    <property type="evidence" value="ECO:0007669"/>
    <property type="project" value="UniProtKB-EC"/>
</dbReference>
<dbReference type="Gene3D" id="2.60.120.560">
    <property type="entry name" value="Exo-inulinase, domain 1"/>
    <property type="match status" value="1"/>
</dbReference>
<gene>
    <name evidence="12" type="ORF">SAMN04488113_1446</name>
</gene>
<keyword evidence="9" id="KW-0963">Cytoplasm</keyword>
<dbReference type="InterPro" id="IPR023296">
    <property type="entry name" value="Glyco_hydro_beta-prop_sf"/>
</dbReference>
<dbReference type="InterPro" id="IPR051214">
    <property type="entry name" value="GH32_Enzymes"/>
</dbReference>
<keyword evidence="9" id="KW-0119">Carbohydrate metabolism</keyword>
<comment type="function">
    <text evidence="9">Enables the bacterium to metabolize sucrose as a sole carbon source.</text>
</comment>
<dbReference type="Proteomes" id="UP000198564">
    <property type="component" value="Unassembled WGS sequence"/>
</dbReference>
<keyword evidence="13" id="KW-1185">Reference proteome</keyword>
<dbReference type="EC" id="3.2.1.26" evidence="3 8"/>
<evidence type="ECO:0000256" key="7">
    <source>
        <dbReference type="ARBA" id="ARBA00033367"/>
    </source>
</evidence>
<dbReference type="SUPFAM" id="SSF49899">
    <property type="entry name" value="Concanavalin A-like lectins/glucanases"/>
    <property type="match status" value="1"/>
</dbReference>
<dbReference type="InterPro" id="IPR013148">
    <property type="entry name" value="Glyco_hydro_32_N"/>
</dbReference>
<dbReference type="Pfam" id="PF08244">
    <property type="entry name" value="Glyco_hydro_32C"/>
    <property type="match status" value="1"/>
</dbReference>
<dbReference type="Pfam" id="PF00251">
    <property type="entry name" value="Glyco_hydro_32N"/>
    <property type="match status" value="1"/>
</dbReference>
<evidence type="ECO:0000256" key="3">
    <source>
        <dbReference type="ARBA" id="ARBA00012758"/>
    </source>
</evidence>
<dbReference type="InterPro" id="IPR013189">
    <property type="entry name" value="Glyco_hydro_32_C"/>
</dbReference>
<dbReference type="InterPro" id="IPR001362">
    <property type="entry name" value="Glyco_hydro_32"/>
</dbReference>
<dbReference type="PANTHER" id="PTHR43101:SF1">
    <property type="entry name" value="BETA-FRUCTOSIDASE"/>
    <property type="match status" value="1"/>
</dbReference>
<dbReference type="InterPro" id="IPR013320">
    <property type="entry name" value="ConA-like_dom_sf"/>
</dbReference>
<dbReference type="OrthoDB" id="9759709at2"/>
<evidence type="ECO:0000256" key="4">
    <source>
        <dbReference type="ARBA" id="ARBA00019623"/>
    </source>
</evidence>
<protein>
    <recommendedName>
        <fullName evidence="4 8">Sucrose-6-phosphate hydrolase</fullName>
        <ecNumber evidence="3 8">3.2.1.26</ecNumber>
    </recommendedName>
    <alternativeName>
        <fullName evidence="7 9">Invertase</fullName>
    </alternativeName>
</protein>
<dbReference type="AlphaFoldDB" id="A0A1H6VFT7"/>
<accession>A0A1H6VFT7</accession>
<comment type="similarity">
    <text evidence="2 8">Belongs to the glycosyl hydrolase 32 family.</text>
</comment>
<sequence>MNSLNMTYWNNLAQIQSKLRSKVEKDPWRLAFHQMPETGWLNDPNGVVHFKGVYHLYHQYVPDNPEGGLVHWGHKTSADMVHFKEEEIFISPDKDYNRNGAYSGSAFVKDDEIHFFYTGNVKKDGDYDYIFNGREQNTIHIVSKDGFTIDFEEVVIAHEDYPEGFTDHIRDPKIFEKDNVYYMVLGSRALDHHGKILLYTSSDLYNWQYKGVFFEREKEMGYMFECPDFFETDEQDVLIFSPQGLKPTLYEFQNTHNAGYYLGKADWKTTQFNPQSVFKELDRGFDFYAPQTFEDKFGRRILWGWMGLGDTKPEYTNPTIARGWQHAMTLPREISVENGKLIQRPLSEYQVLRSDKIEEKVILDREYTIEGINPHTFELRINLEKETNQFSIHLKEDTVLSYDNHVFTLVHGPSGYGRSERSIEIKDLTEIHLIADTSSVEIFLNDGEYVMSSRVYPKDIKDTIIFKGSAEFNLEVWNLSNE</sequence>
<dbReference type="STRING" id="1130080.SAMN04488113_1446"/>
<evidence type="ECO:0000256" key="9">
    <source>
        <dbReference type="RuleBase" id="RU365015"/>
    </source>
</evidence>
<evidence type="ECO:0000256" key="6">
    <source>
        <dbReference type="ARBA" id="ARBA00023295"/>
    </source>
</evidence>
<comment type="subcellular location">
    <subcellularLocation>
        <location evidence="9">Cytoplasm</location>
    </subcellularLocation>
</comment>
<evidence type="ECO:0000256" key="5">
    <source>
        <dbReference type="ARBA" id="ARBA00022801"/>
    </source>
</evidence>
<dbReference type="GO" id="GO:0005985">
    <property type="term" value="P:sucrose metabolic process"/>
    <property type="evidence" value="ECO:0007669"/>
    <property type="project" value="UniProtKB-UniPathway"/>
</dbReference>
<dbReference type="CDD" id="cd18623">
    <property type="entry name" value="GH32_ScrB-like"/>
    <property type="match status" value="1"/>
</dbReference>
<dbReference type="PROSITE" id="PS00609">
    <property type="entry name" value="GLYCOSYL_HYDROL_F32"/>
    <property type="match status" value="1"/>
</dbReference>